<dbReference type="InterPro" id="IPR007168">
    <property type="entry name" value="Phageshock_PspC_N"/>
</dbReference>
<dbReference type="InterPro" id="IPR054319">
    <property type="entry name" value="PspC-rel_ToastRack"/>
</dbReference>
<evidence type="ECO:0000256" key="6">
    <source>
        <dbReference type="SAM" id="Phobius"/>
    </source>
</evidence>
<feature type="domain" description="PspC-related transmembrane region" evidence="8">
    <location>
        <begin position="188"/>
        <end position="326"/>
    </location>
</feature>
<dbReference type="OrthoDB" id="5772680at2"/>
<reference evidence="10 11" key="1">
    <citation type="submission" date="2017-04" db="EMBL/GenBank/DDBJ databases">
        <authorList>
            <person name="Afonso C.L."/>
            <person name="Miller P.J."/>
            <person name="Scott M.A."/>
            <person name="Spackman E."/>
            <person name="Goraichik I."/>
            <person name="Dimitrov K.M."/>
            <person name="Suarez D.L."/>
            <person name="Swayne D.E."/>
        </authorList>
    </citation>
    <scope>NUCLEOTIDE SEQUENCE [LARGE SCALE GENOMIC DNA]</scope>
    <source>
        <strain evidence="10 11">DSM 19625</strain>
    </source>
</reference>
<dbReference type="Pfam" id="PF22571">
    <property type="entry name" value="LiaI-LiaF-TM_PspC"/>
    <property type="match status" value="1"/>
</dbReference>
<evidence type="ECO:0000313" key="11">
    <source>
        <dbReference type="Proteomes" id="UP000192678"/>
    </source>
</evidence>
<evidence type="ECO:0000256" key="1">
    <source>
        <dbReference type="ARBA" id="ARBA00004162"/>
    </source>
</evidence>
<dbReference type="Pfam" id="PF22744">
    <property type="entry name" value="Toast-rack_PspC-Cterm"/>
    <property type="match status" value="1"/>
</dbReference>
<evidence type="ECO:0000259" key="9">
    <source>
        <dbReference type="Pfam" id="PF22744"/>
    </source>
</evidence>
<keyword evidence="2" id="KW-1003">Cell membrane</keyword>
<dbReference type="STRING" id="475255.SAMN04488101_102198"/>
<dbReference type="AlphaFoldDB" id="A0A1W2B8T8"/>
<keyword evidence="3 6" id="KW-0812">Transmembrane</keyword>
<name>A0A1W2B8T8_9SPHI</name>
<evidence type="ECO:0000259" key="7">
    <source>
        <dbReference type="Pfam" id="PF04024"/>
    </source>
</evidence>
<feature type="transmembrane region" description="Helical" evidence="6">
    <location>
        <begin position="299"/>
        <end position="320"/>
    </location>
</feature>
<comment type="subcellular location">
    <subcellularLocation>
        <location evidence="1">Cell membrane</location>
        <topology evidence="1">Single-pass membrane protein</topology>
    </subcellularLocation>
</comment>
<dbReference type="GO" id="GO:0005886">
    <property type="term" value="C:plasma membrane"/>
    <property type="evidence" value="ECO:0007669"/>
    <property type="project" value="UniProtKB-SubCell"/>
</dbReference>
<proteinExistence type="predicted"/>
<dbReference type="InterPro" id="IPR052027">
    <property type="entry name" value="PspC"/>
</dbReference>
<accession>A0A1W2B8T8</accession>
<dbReference type="InterPro" id="IPR054321">
    <property type="entry name" value="PspC-rel_TM"/>
</dbReference>
<evidence type="ECO:0000256" key="2">
    <source>
        <dbReference type="ARBA" id="ARBA00022475"/>
    </source>
</evidence>
<feature type="domain" description="Phage shock protein PspC N-terminal" evidence="7">
    <location>
        <begin position="106"/>
        <end position="163"/>
    </location>
</feature>
<dbReference type="Pfam" id="PF04024">
    <property type="entry name" value="PspC"/>
    <property type="match status" value="1"/>
</dbReference>
<sequence length="512" mass="58089">MKKTHNINIGNSIIHIEEDAYEMLTVYLNEVKQHFSKNADDFEIVTDIENRIAEMFTEKLAEQQKQAIGIEDVELVIQQMGSVKDFETSEEAAGGELPGPEYDPIKKLYRDTDQAMIAGVCAGLAHYLDVNVKWVRLFTFITILLFGSGILAYIIFWFMVPKAKTRAEKMEMRGEETNLKGFANSYLQPFAVQSRGFVAEFLQVVGGFLQGSGRVIFKIIAGTIVFFGSIFLLALVVVLAAFLGFWNSDVYSYFPINIVNEEYLVTLTLAVFVILAIPLLALILFSVRVAFNGRSSNRVLSYGLLVIWLAGVVTGIFYVAKISSEFKEGAEFAKVTPLKSYPVYALNIDRARIFTQEDSLNYRIDANGYKDKKILNDLDDDFNMPESISFRMEKSMDGKVSMNTNYKSRGKTFEIALKNAQNIHYDFLQADSSLNFSPTVHIPKKANWRGQQIELVLNIPVGTEVKISNKFAEFLGGYNYWDCKQEDDDEYTIWVMTDSGVKCKYERLKKEN</sequence>
<evidence type="ECO:0000313" key="10">
    <source>
        <dbReference type="EMBL" id="SMC69433.1"/>
    </source>
</evidence>
<keyword evidence="5 6" id="KW-0472">Membrane</keyword>
<dbReference type="PANTHER" id="PTHR33885:SF3">
    <property type="entry name" value="PHAGE SHOCK PROTEIN C"/>
    <property type="match status" value="1"/>
</dbReference>
<dbReference type="PANTHER" id="PTHR33885">
    <property type="entry name" value="PHAGE SHOCK PROTEIN C"/>
    <property type="match status" value="1"/>
</dbReference>
<feature type="transmembrane region" description="Helical" evidence="6">
    <location>
        <begin position="219"/>
        <end position="243"/>
    </location>
</feature>
<gene>
    <name evidence="10" type="ORF">SAMN04488101_102198</name>
</gene>
<evidence type="ECO:0000259" key="8">
    <source>
        <dbReference type="Pfam" id="PF22571"/>
    </source>
</evidence>
<feature type="domain" description="PspC-related ToastRack" evidence="9">
    <location>
        <begin position="376"/>
        <end position="504"/>
    </location>
</feature>
<feature type="transmembrane region" description="Helical" evidence="6">
    <location>
        <begin position="263"/>
        <end position="287"/>
    </location>
</feature>
<feature type="transmembrane region" description="Helical" evidence="6">
    <location>
        <begin position="137"/>
        <end position="160"/>
    </location>
</feature>
<keyword evidence="4 6" id="KW-1133">Transmembrane helix</keyword>
<evidence type="ECO:0000256" key="4">
    <source>
        <dbReference type="ARBA" id="ARBA00022989"/>
    </source>
</evidence>
<organism evidence="10 11">
    <name type="scientific">Pedobacter nyackensis</name>
    <dbReference type="NCBI Taxonomy" id="475255"/>
    <lineage>
        <taxon>Bacteria</taxon>
        <taxon>Pseudomonadati</taxon>
        <taxon>Bacteroidota</taxon>
        <taxon>Sphingobacteriia</taxon>
        <taxon>Sphingobacteriales</taxon>
        <taxon>Sphingobacteriaceae</taxon>
        <taxon>Pedobacter</taxon>
    </lineage>
</organism>
<keyword evidence="11" id="KW-1185">Reference proteome</keyword>
<evidence type="ECO:0000256" key="5">
    <source>
        <dbReference type="ARBA" id="ARBA00023136"/>
    </source>
</evidence>
<dbReference type="Proteomes" id="UP000192678">
    <property type="component" value="Unassembled WGS sequence"/>
</dbReference>
<dbReference type="EMBL" id="FWYB01000002">
    <property type="protein sequence ID" value="SMC69433.1"/>
    <property type="molecule type" value="Genomic_DNA"/>
</dbReference>
<evidence type="ECO:0000256" key="3">
    <source>
        <dbReference type="ARBA" id="ARBA00022692"/>
    </source>
</evidence>
<protein>
    <submittedName>
        <fullName evidence="10">Phage shock protein C (PspC) family protein</fullName>
    </submittedName>
</protein>
<dbReference type="RefSeq" id="WP_084287807.1">
    <property type="nucleotide sequence ID" value="NZ_FWYB01000002.1"/>
</dbReference>